<accession>A0ABU8BGF2</accession>
<keyword evidence="2" id="KW-1185">Reference proteome</keyword>
<dbReference type="EMBL" id="JAZHRV010000001">
    <property type="protein sequence ID" value="MEH2557181.1"/>
    <property type="molecule type" value="Genomic_DNA"/>
</dbReference>
<sequence>MVDINALVAANAKRWANARLSRNFTSVARHLVAANAKARYQAVSVKTGVPWAVIAVIHQRECSQDWTGSLAQGDPWNRVSVHVPAGRGPFRSWEEAAVDALVNCAPYAARNEDWSIGRTLAKLEQYNGLGYAARGRPSPYIWSGTDQYRSGKYVRDGVYDPNVVDSQPGCAGLLMAMMALDPTITFTGTTIAPAIPVTPRPAAKSAAPSIANPAKGSFAAFIANIFNTVFRRKS</sequence>
<name>A0ABU8BGF2_9BRAD</name>
<gene>
    <name evidence="1" type="ORF">V1286_004710</name>
</gene>
<evidence type="ECO:0000313" key="1">
    <source>
        <dbReference type="EMBL" id="MEH2557181.1"/>
    </source>
</evidence>
<comment type="caution">
    <text evidence="1">The sequence shown here is derived from an EMBL/GenBank/DDBJ whole genome shotgun (WGS) entry which is preliminary data.</text>
</comment>
<dbReference type="Proteomes" id="UP001364224">
    <property type="component" value="Unassembled WGS sequence"/>
</dbReference>
<protein>
    <submittedName>
        <fullName evidence="1">Lysozyme family protein</fullName>
    </submittedName>
</protein>
<organism evidence="1 2">
    <name type="scientific">Bradyrhizobium algeriense</name>
    <dbReference type="NCBI Taxonomy" id="634784"/>
    <lineage>
        <taxon>Bacteria</taxon>
        <taxon>Pseudomonadati</taxon>
        <taxon>Pseudomonadota</taxon>
        <taxon>Alphaproteobacteria</taxon>
        <taxon>Hyphomicrobiales</taxon>
        <taxon>Nitrobacteraceae</taxon>
        <taxon>Bradyrhizobium</taxon>
    </lineage>
</organism>
<evidence type="ECO:0000313" key="2">
    <source>
        <dbReference type="Proteomes" id="UP001364224"/>
    </source>
</evidence>
<proteinExistence type="predicted"/>
<dbReference type="RefSeq" id="WP_334483045.1">
    <property type="nucleotide sequence ID" value="NZ_JAZHRV010000001.1"/>
</dbReference>
<reference evidence="1 2" key="1">
    <citation type="submission" date="2024-02" db="EMBL/GenBank/DDBJ databases">
        <title>Adaptive strategies in a cosmopolitan and abundant soil bacterium.</title>
        <authorList>
            <person name="Carini P."/>
        </authorList>
    </citation>
    <scope>NUCLEOTIDE SEQUENCE [LARGE SCALE GENOMIC DNA]</scope>
    <source>
        <strain evidence="1 2">AZCC 1608</strain>
    </source>
</reference>